<dbReference type="PANTHER" id="PTHR28586:SF1">
    <property type="entry name" value="PROTEIN PAXX"/>
    <property type="match status" value="1"/>
</dbReference>
<dbReference type="GO" id="GO:0060090">
    <property type="term" value="F:molecular adaptor activity"/>
    <property type="evidence" value="ECO:0007669"/>
    <property type="project" value="TreeGrafter"/>
</dbReference>
<dbReference type="PANTHER" id="PTHR28586">
    <property type="entry name" value="PROTEIN PAXX"/>
    <property type="match status" value="1"/>
</dbReference>
<dbReference type="Pfam" id="PF15384">
    <property type="entry name" value="PAXX"/>
    <property type="match status" value="1"/>
</dbReference>
<evidence type="ECO:0000313" key="2">
    <source>
        <dbReference type="EMBL" id="NXG49791.1"/>
    </source>
</evidence>
<feature type="region of interest" description="Disordered" evidence="1">
    <location>
        <begin position="84"/>
        <end position="128"/>
    </location>
</feature>
<dbReference type="AlphaFoldDB" id="A0A7K9CAX3"/>
<dbReference type="OrthoDB" id="5969703at2759"/>
<dbReference type="GO" id="GO:0005634">
    <property type="term" value="C:nucleus"/>
    <property type="evidence" value="ECO:0007669"/>
    <property type="project" value="TreeGrafter"/>
</dbReference>
<reference evidence="2 3" key="1">
    <citation type="submission" date="2019-09" db="EMBL/GenBank/DDBJ databases">
        <title>Bird 10,000 Genomes (B10K) Project - Family phase.</title>
        <authorList>
            <person name="Zhang G."/>
        </authorList>
    </citation>
    <scope>NUCLEOTIDE SEQUENCE [LARGE SCALE GENOMIC DNA]</scope>
    <source>
        <strain evidence="2">B10K-DU-001-24</strain>
        <tissue evidence="2">Muscle</tissue>
    </source>
</reference>
<dbReference type="GO" id="GO:0070419">
    <property type="term" value="C:nonhomologous end joining complex"/>
    <property type="evidence" value="ECO:0007669"/>
    <property type="project" value="TreeGrafter"/>
</dbReference>
<accession>A0A7K9CAX3</accession>
<dbReference type="GO" id="GO:0035861">
    <property type="term" value="C:site of double-strand break"/>
    <property type="evidence" value="ECO:0007669"/>
    <property type="project" value="TreeGrafter"/>
</dbReference>
<evidence type="ECO:0000256" key="1">
    <source>
        <dbReference type="SAM" id="MobiDB-lite"/>
    </source>
</evidence>
<gene>
    <name evidence="2" type="primary">Paxx</name>
    <name evidence="2" type="ORF">PSIHAE_R14901</name>
</gene>
<protein>
    <submittedName>
        <fullName evidence="2">PAXX protein</fullName>
    </submittedName>
</protein>
<sequence>REALGRGSAELSLSQGMATLRPRDGPRCSALELRKLPAAEASSQLRALLFGMAVRVQSLESRLEGCQSTWLPFCNPCPACLTEADPSSRKNRNADSALPAKRRIPGESLINPGFKSKKAPSGVDFEDS</sequence>
<dbReference type="InterPro" id="IPR027873">
    <property type="entry name" value="PAXX"/>
</dbReference>
<organism evidence="2 3">
    <name type="scientific">Psilopogon haemacephalus</name>
    <name type="common">coppersmith barbet</name>
    <dbReference type="NCBI Taxonomy" id="2585815"/>
    <lineage>
        <taxon>Eukaryota</taxon>
        <taxon>Metazoa</taxon>
        <taxon>Chordata</taxon>
        <taxon>Craniata</taxon>
        <taxon>Vertebrata</taxon>
        <taxon>Euteleostomi</taxon>
        <taxon>Archelosauria</taxon>
        <taxon>Archosauria</taxon>
        <taxon>Dinosauria</taxon>
        <taxon>Saurischia</taxon>
        <taxon>Theropoda</taxon>
        <taxon>Coelurosauria</taxon>
        <taxon>Aves</taxon>
        <taxon>Neognathae</taxon>
        <taxon>Neoaves</taxon>
        <taxon>Telluraves</taxon>
        <taxon>Coraciimorphae</taxon>
        <taxon>Piciformes</taxon>
        <taxon>Megalaimidae</taxon>
        <taxon>Psilopogon</taxon>
    </lineage>
</organism>
<name>A0A7K9CAX3_9PICI</name>
<keyword evidence="3" id="KW-1185">Reference proteome</keyword>
<feature type="non-terminal residue" evidence="2">
    <location>
        <position position="1"/>
    </location>
</feature>
<dbReference type="GO" id="GO:0006303">
    <property type="term" value="P:double-strand break repair via nonhomologous end joining"/>
    <property type="evidence" value="ECO:0007669"/>
    <property type="project" value="InterPro"/>
</dbReference>
<dbReference type="Proteomes" id="UP000574528">
    <property type="component" value="Unassembled WGS sequence"/>
</dbReference>
<comment type="caution">
    <text evidence="2">The sequence shown here is derived from an EMBL/GenBank/DDBJ whole genome shotgun (WGS) entry which is preliminary data.</text>
</comment>
<proteinExistence type="predicted"/>
<evidence type="ECO:0000313" key="3">
    <source>
        <dbReference type="Proteomes" id="UP000574528"/>
    </source>
</evidence>
<feature type="non-terminal residue" evidence="2">
    <location>
        <position position="128"/>
    </location>
</feature>
<dbReference type="EMBL" id="VWZI01016696">
    <property type="protein sequence ID" value="NXG49791.1"/>
    <property type="molecule type" value="Genomic_DNA"/>
</dbReference>